<dbReference type="Proteomes" id="UP000704738">
    <property type="component" value="Unassembled WGS sequence"/>
</dbReference>
<protein>
    <submittedName>
        <fullName evidence="1">Uncharacterized protein</fullName>
    </submittedName>
</protein>
<evidence type="ECO:0000313" key="2">
    <source>
        <dbReference type="Proteomes" id="UP000704738"/>
    </source>
</evidence>
<reference evidence="1 2" key="1">
    <citation type="submission" date="2018-06" db="EMBL/GenBank/DDBJ databases">
        <title>Bacteria isolated from soil of Wuhan.</title>
        <authorList>
            <person name="Xiang W."/>
            <person name="Huang C."/>
        </authorList>
    </citation>
    <scope>NUCLEOTIDE SEQUENCE [LARGE SCALE GENOMIC DNA]</scope>
    <source>
        <strain evidence="2">xwS4</strain>
    </source>
</reference>
<accession>A0ABD6N0G0</accession>
<dbReference type="EMBL" id="QJRE01000104">
    <property type="protein sequence ID" value="NWL46703.1"/>
    <property type="molecule type" value="Genomic_DNA"/>
</dbReference>
<proteinExistence type="predicted"/>
<evidence type="ECO:0000313" key="1">
    <source>
        <dbReference type="EMBL" id="NWL46703.1"/>
    </source>
</evidence>
<gene>
    <name evidence="1" type="ORF">DM819_12830</name>
</gene>
<organism evidence="1 2">
    <name type="scientific">Pseudomonas hunanensis</name>
    <dbReference type="NCBI Taxonomy" id="1247546"/>
    <lineage>
        <taxon>Bacteria</taxon>
        <taxon>Pseudomonadati</taxon>
        <taxon>Pseudomonadota</taxon>
        <taxon>Gammaproteobacteria</taxon>
        <taxon>Pseudomonadales</taxon>
        <taxon>Pseudomonadaceae</taxon>
        <taxon>Pseudomonas</taxon>
    </lineage>
</organism>
<dbReference type="AlphaFoldDB" id="A0ABD6N0G0"/>
<name>A0ABD6N0G0_9PSED</name>
<sequence>MEIARATTFQLAPGNAVQASVDLVQQFSPTPAATGEAASCLCLLKSTDMICNLTLMLCYN</sequence>
<comment type="caution">
    <text evidence="1">The sequence shown here is derived from an EMBL/GenBank/DDBJ whole genome shotgun (WGS) entry which is preliminary data.</text>
</comment>